<proteinExistence type="predicted"/>
<feature type="compositionally biased region" description="Polar residues" evidence="1">
    <location>
        <begin position="152"/>
        <end position="168"/>
    </location>
</feature>
<name>A1Y019_SPIBA</name>
<reference evidence="2" key="1">
    <citation type="journal article" date="2007" name="BMC Genomics">
        <title>A genomic survey of the fish parasite Spironucleus salmonicida indicates genomic plasticity among diplomonads and significant lateral gene transfer in eukaryote genome evolution.</title>
        <authorList>
            <person name="Andersson J.O."/>
            <person name="Sjogren A.M."/>
            <person name="Horner D.S."/>
            <person name="Murphy C.A."/>
            <person name="Dyal P.L."/>
            <person name="Svard S.G."/>
            <person name="Logsdon J.M.Jr."/>
            <person name="Ragan M.A."/>
            <person name="Hirt R.P."/>
            <person name="Roger A.J."/>
        </authorList>
    </citation>
    <scope>NUCLEOTIDE SEQUENCE</scope>
    <source>
        <strain evidence="2">ATCC 50380</strain>
    </source>
</reference>
<accession>A1Y019</accession>
<feature type="non-terminal residue" evidence="2">
    <location>
        <position position="1"/>
    </location>
</feature>
<feature type="region of interest" description="Disordered" evidence="1">
    <location>
        <begin position="152"/>
        <end position="172"/>
    </location>
</feature>
<sequence length="428" mass="49521">VKNINYKKDNLVIWLQLRIGRDQIRKSLNQKKIQVNEQLVYFTYKLILIDSLVFQKLKLHALLVLLKFVILYGTRYHNTYSNVIILCIKTLAIRFCINMMLKLLSRQYQSQKFVKYIFISKHITIFRKMSVLKQTNEPPSLTVSGTIIQPPSSAKSNYSFSRQNSVKPNQKPVPRRPYIVTETLAVKYYKNQVYVPDNTADTVFEPVAQPKLLDSLKTLETVRDLNPELQNATEINRLLQIDQKIASQYKKIMKDRARVQLPARQIYAEQQKQSLKRCPFFYVDDTAAGREFKQHGMCLSDMQLLAGSYKMNQNSKYFNDSYNGVSKNQKVVNVKVDIQLMRQLPKVFHEKESLYEAVSNAGIIKGIKLQKEMENRQKRILEEGKMQFITEIGAGTAEEKEGGFRGEIDAVEQCPEASDEGNFFSDEG</sequence>
<dbReference type="AlphaFoldDB" id="A1Y019"/>
<organism evidence="2">
    <name type="scientific">Spironucleus barkhanus</name>
    <dbReference type="NCBI Taxonomy" id="103874"/>
    <lineage>
        <taxon>Eukaryota</taxon>
        <taxon>Metamonada</taxon>
        <taxon>Diplomonadida</taxon>
        <taxon>Hexamitidae</taxon>
        <taxon>Hexamitinae</taxon>
        <taxon>Spironucleus</taxon>
    </lineage>
</organism>
<evidence type="ECO:0000256" key="1">
    <source>
        <dbReference type="SAM" id="MobiDB-lite"/>
    </source>
</evidence>
<protein>
    <submittedName>
        <fullName evidence="2">Uncharacterized protein</fullName>
    </submittedName>
</protein>
<evidence type="ECO:0000313" key="2">
    <source>
        <dbReference type="EMBL" id="ABI15604.1"/>
    </source>
</evidence>
<dbReference type="EMBL" id="DQ812524">
    <property type="protein sequence ID" value="ABI15604.1"/>
    <property type="molecule type" value="Genomic_DNA"/>
</dbReference>